<organism evidence="2 3">
    <name type="scientific">Halomonas llamarensis</name>
    <dbReference type="NCBI Taxonomy" id="2945104"/>
    <lineage>
        <taxon>Bacteria</taxon>
        <taxon>Pseudomonadati</taxon>
        <taxon>Pseudomonadota</taxon>
        <taxon>Gammaproteobacteria</taxon>
        <taxon>Oceanospirillales</taxon>
        <taxon>Halomonadaceae</taxon>
        <taxon>Halomonas</taxon>
    </lineage>
</organism>
<keyword evidence="1" id="KW-0812">Transmembrane</keyword>
<dbReference type="Proteomes" id="UP001165308">
    <property type="component" value="Unassembled WGS sequence"/>
</dbReference>
<comment type="caution">
    <text evidence="2">The sequence shown here is derived from an EMBL/GenBank/DDBJ whole genome shotgun (WGS) entry which is preliminary data.</text>
</comment>
<dbReference type="RefSeq" id="WP_250082768.1">
    <property type="nucleotide sequence ID" value="NZ_JAMJPJ010000023.1"/>
</dbReference>
<name>A0ABT0ST93_9GAMM</name>
<proteinExistence type="predicted"/>
<evidence type="ECO:0000313" key="3">
    <source>
        <dbReference type="Proteomes" id="UP001165308"/>
    </source>
</evidence>
<keyword evidence="3" id="KW-1185">Reference proteome</keyword>
<feature type="transmembrane region" description="Helical" evidence="1">
    <location>
        <begin position="12"/>
        <end position="32"/>
    </location>
</feature>
<evidence type="ECO:0008006" key="4">
    <source>
        <dbReference type="Google" id="ProtNLM"/>
    </source>
</evidence>
<keyword evidence="1" id="KW-1133">Transmembrane helix</keyword>
<evidence type="ECO:0000256" key="1">
    <source>
        <dbReference type="SAM" id="Phobius"/>
    </source>
</evidence>
<keyword evidence="1" id="KW-0472">Membrane</keyword>
<reference evidence="2" key="1">
    <citation type="submission" date="2022-05" db="EMBL/GenBank/DDBJ databases">
        <title>Halomonas geminus sp. nov. and Halomonas llamarensis sp. nov. isolated from high-altitude salars of the Atacama Desert.</title>
        <authorList>
            <person name="Hintersatz C."/>
            <person name="Rojas L.A."/>
            <person name="Wei T.-S."/>
            <person name="Kutschke S."/>
            <person name="Lehmann F."/>
            <person name="Jain R."/>
            <person name="Pollmann K."/>
        </authorList>
    </citation>
    <scope>NUCLEOTIDE SEQUENCE</scope>
    <source>
        <strain evidence="2">ATCHA</strain>
    </source>
</reference>
<accession>A0ABT0ST93</accession>
<protein>
    <recommendedName>
        <fullName evidence="4">Transmembrane protein</fullName>
    </recommendedName>
</protein>
<gene>
    <name evidence="2" type="ORF">M8006_12740</name>
</gene>
<dbReference type="EMBL" id="JAMJPJ010000023">
    <property type="protein sequence ID" value="MCL7930831.1"/>
    <property type="molecule type" value="Genomic_DNA"/>
</dbReference>
<sequence>MHSRRHNQRQRIKLVMIFAVFSLPMVAAWGMVQWEVGIPDRHMAHGEVGVQLPSLNEWPLTVNTESSEDTWTLAFDCTQLCEQRMDEFWRLHRALGREAPRLTRLRIGGDSQALPGEVTSQWRQEPDWQEDNNAWLFDPFGRPALLFDASVPAADILNDIRHLFKVNPI</sequence>
<evidence type="ECO:0000313" key="2">
    <source>
        <dbReference type="EMBL" id="MCL7930831.1"/>
    </source>
</evidence>